<feature type="non-terminal residue" evidence="1">
    <location>
        <position position="1"/>
    </location>
</feature>
<evidence type="ECO:0008006" key="3">
    <source>
        <dbReference type="Google" id="ProtNLM"/>
    </source>
</evidence>
<name>A0AAD6VHZ7_9AGAR</name>
<keyword evidence="2" id="KW-1185">Reference proteome</keyword>
<dbReference type="Proteomes" id="UP001219525">
    <property type="component" value="Unassembled WGS sequence"/>
</dbReference>
<protein>
    <recommendedName>
        <fullName evidence="3">FAR1 domain-containing protein</fullName>
    </recommendedName>
</protein>
<sequence>HFMCSRQGTGRKKKYLKKHLNGHTKIIPKRMNCPCRLTVKTYPGVSTVLGKYYGDHNHDIGATNLPFTRIPKVIR</sequence>
<feature type="non-terminal residue" evidence="1">
    <location>
        <position position="75"/>
    </location>
</feature>
<reference evidence="1" key="1">
    <citation type="submission" date="2023-03" db="EMBL/GenBank/DDBJ databases">
        <title>Massive genome expansion in bonnet fungi (Mycena s.s.) driven by repeated elements and novel gene families across ecological guilds.</title>
        <authorList>
            <consortium name="Lawrence Berkeley National Laboratory"/>
            <person name="Harder C.B."/>
            <person name="Miyauchi S."/>
            <person name="Viragh M."/>
            <person name="Kuo A."/>
            <person name="Thoen E."/>
            <person name="Andreopoulos B."/>
            <person name="Lu D."/>
            <person name="Skrede I."/>
            <person name="Drula E."/>
            <person name="Henrissat B."/>
            <person name="Morin E."/>
            <person name="Kohler A."/>
            <person name="Barry K."/>
            <person name="LaButti K."/>
            <person name="Morin E."/>
            <person name="Salamov A."/>
            <person name="Lipzen A."/>
            <person name="Mereny Z."/>
            <person name="Hegedus B."/>
            <person name="Baldrian P."/>
            <person name="Stursova M."/>
            <person name="Weitz H."/>
            <person name="Taylor A."/>
            <person name="Grigoriev I.V."/>
            <person name="Nagy L.G."/>
            <person name="Martin F."/>
            <person name="Kauserud H."/>
        </authorList>
    </citation>
    <scope>NUCLEOTIDE SEQUENCE</scope>
    <source>
        <strain evidence="1">9144</strain>
    </source>
</reference>
<proteinExistence type="predicted"/>
<dbReference type="EMBL" id="JARJCW010000021">
    <property type="protein sequence ID" value="KAJ7213506.1"/>
    <property type="molecule type" value="Genomic_DNA"/>
</dbReference>
<dbReference type="AlphaFoldDB" id="A0AAD6VHZ7"/>
<comment type="caution">
    <text evidence="1">The sequence shown here is derived from an EMBL/GenBank/DDBJ whole genome shotgun (WGS) entry which is preliminary data.</text>
</comment>
<organism evidence="1 2">
    <name type="scientific">Mycena pura</name>
    <dbReference type="NCBI Taxonomy" id="153505"/>
    <lineage>
        <taxon>Eukaryota</taxon>
        <taxon>Fungi</taxon>
        <taxon>Dikarya</taxon>
        <taxon>Basidiomycota</taxon>
        <taxon>Agaricomycotina</taxon>
        <taxon>Agaricomycetes</taxon>
        <taxon>Agaricomycetidae</taxon>
        <taxon>Agaricales</taxon>
        <taxon>Marasmiineae</taxon>
        <taxon>Mycenaceae</taxon>
        <taxon>Mycena</taxon>
    </lineage>
</organism>
<accession>A0AAD6VHZ7</accession>
<gene>
    <name evidence="1" type="ORF">GGX14DRAFT_324379</name>
</gene>
<evidence type="ECO:0000313" key="1">
    <source>
        <dbReference type="EMBL" id="KAJ7213506.1"/>
    </source>
</evidence>
<evidence type="ECO:0000313" key="2">
    <source>
        <dbReference type="Proteomes" id="UP001219525"/>
    </source>
</evidence>